<accession>A0A0E3UV46</accession>
<keyword evidence="2" id="KW-1185">Reference proteome</keyword>
<gene>
    <name evidence="1" type="ORF">PKOR_02470</name>
</gene>
<dbReference type="AlphaFoldDB" id="A0A0E3UV46"/>
<organism evidence="1 2">
    <name type="scientific">Pontibacter korlensis</name>
    <dbReference type="NCBI Taxonomy" id="400092"/>
    <lineage>
        <taxon>Bacteria</taxon>
        <taxon>Pseudomonadati</taxon>
        <taxon>Bacteroidota</taxon>
        <taxon>Cytophagia</taxon>
        <taxon>Cytophagales</taxon>
        <taxon>Hymenobacteraceae</taxon>
        <taxon>Pontibacter</taxon>
    </lineage>
</organism>
<dbReference type="Proteomes" id="UP000033109">
    <property type="component" value="Chromosome"/>
</dbReference>
<dbReference type="Pfam" id="PF19860">
    <property type="entry name" value="DUF6334"/>
    <property type="match status" value="1"/>
</dbReference>
<evidence type="ECO:0000313" key="2">
    <source>
        <dbReference type="Proteomes" id="UP000033109"/>
    </source>
</evidence>
<dbReference type="KEGG" id="pko:PKOR_02470"/>
<name>A0A0E3UV46_9BACT</name>
<reference evidence="1 2" key="1">
    <citation type="journal article" date="2015" name="Sci. Rep.">
        <title>Unraveling adaptation of Pontibacter korlensis to radiation and infertility in desert through complete genome and comparative transcriptomic analysis.</title>
        <authorList>
            <person name="Dai J."/>
            <person name="Dai W."/>
            <person name="Qiu C."/>
            <person name="Yang Z."/>
            <person name="Zhang Y."/>
            <person name="Zhou M."/>
            <person name="Zhang L."/>
            <person name="Fang C."/>
            <person name="Gao Q."/>
            <person name="Yang Q."/>
            <person name="Li X."/>
            <person name="Wang Z."/>
            <person name="Wang Z."/>
            <person name="Jia Z."/>
            <person name="Chen X."/>
        </authorList>
    </citation>
    <scope>NUCLEOTIDE SEQUENCE [LARGE SCALE GENOMIC DNA]</scope>
    <source>
        <strain evidence="1 2">X14-1T</strain>
    </source>
</reference>
<evidence type="ECO:0000313" key="1">
    <source>
        <dbReference type="EMBL" id="AKD02202.1"/>
    </source>
</evidence>
<dbReference type="PATRIC" id="fig|400092.3.peg.563"/>
<proteinExistence type="predicted"/>
<dbReference type="EMBL" id="CP009621">
    <property type="protein sequence ID" value="AKD02202.1"/>
    <property type="molecule type" value="Genomic_DNA"/>
</dbReference>
<protein>
    <submittedName>
        <fullName evidence="1">Uncharacterized protein</fullName>
    </submittedName>
</protein>
<dbReference type="RefSeq" id="WP_046308952.1">
    <property type="nucleotide sequence ID" value="NZ_CBCSCY010000090.1"/>
</dbReference>
<sequence>MDNTADFELLVGKEVTQAFALHDLEYGWLQRVIFQVDGMQLLVSVNPDTDEIAAFILPEIDFLALEQQFSFTQISNQRKRISRIWRMTNQLGYEDGLQLEFDDMEGTNVQLLAEASQLKFTIFRRYTW</sequence>
<dbReference type="OrthoDB" id="6399959at2"/>
<dbReference type="HOGENOM" id="CLU_1957553_0_0_10"/>
<dbReference type="InterPro" id="IPR046297">
    <property type="entry name" value="DUF6334"/>
</dbReference>